<comment type="caution">
    <text evidence="7">The sequence shown here is derived from an EMBL/GenBank/DDBJ whole genome shotgun (WGS) entry which is preliminary data.</text>
</comment>
<feature type="transmembrane region" description="Helical" evidence="6">
    <location>
        <begin position="175"/>
        <end position="196"/>
    </location>
</feature>
<evidence type="ECO:0000256" key="2">
    <source>
        <dbReference type="ARBA" id="ARBA00022692"/>
    </source>
</evidence>
<organism evidence="7 8">
    <name type="scientific">Plutella xylostella</name>
    <name type="common">Diamondback moth</name>
    <name type="synonym">Plutella maculipennis</name>
    <dbReference type="NCBI Taxonomy" id="51655"/>
    <lineage>
        <taxon>Eukaryota</taxon>
        <taxon>Metazoa</taxon>
        <taxon>Ecdysozoa</taxon>
        <taxon>Arthropoda</taxon>
        <taxon>Hexapoda</taxon>
        <taxon>Insecta</taxon>
        <taxon>Pterygota</taxon>
        <taxon>Neoptera</taxon>
        <taxon>Endopterygota</taxon>
        <taxon>Lepidoptera</taxon>
        <taxon>Glossata</taxon>
        <taxon>Ditrysia</taxon>
        <taxon>Yponomeutoidea</taxon>
        <taxon>Plutellidae</taxon>
        <taxon>Plutella</taxon>
    </lineage>
</organism>
<proteinExistence type="predicted"/>
<feature type="transmembrane region" description="Helical" evidence="6">
    <location>
        <begin position="338"/>
        <end position="359"/>
    </location>
</feature>
<reference evidence="7 8" key="1">
    <citation type="submission" date="2021-06" db="EMBL/GenBank/DDBJ databases">
        <title>A haploid diamondback moth (Plutella xylostella L.) genome assembly resolves 31 chromosomes and identifies a diamide resistance mutation.</title>
        <authorList>
            <person name="Ward C.M."/>
            <person name="Perry K.D."/>
            <person name="Baker G."/>
            <person name="Powis K."/>
            <person name="Heckel D.G."/>
            <person name="Baxter S.W."/>
        </authorList>
    </citation>
    <scope>NUCLEOTIDE SEQUENCE [LARGE SCALE GENOMIC DNA]</scope>
    <source>
        <strain evidence="7 8">LV</strain>
        <tissue evidence="7">Single pupa</tissue>
    </source>
</reference>
<dbReference type="PANTHER" id="PTHR23507:SF1">
    <property type="entry name" value="FI18259P1-RELATED"/>
    <property type="match status" value="1"/>
</dbReference>
<dbReference type="Pfam" id="PF07690">
    <property type="entry name" value="MFS_1"/>
    <property type="match status" value="1"/>
</dbReference>
<keyword evidence="8" id="KW-1185">Reference proteome</keyword>
<sequence>MTVETKSKNHEYEEKPLQDKPETKCDYANKSFFGKVRCALSNITVEPILAGIVIPSMLARLAIQNLNLDKACRVKLQLGDEICDNLIQRKGENLSYYEADVQRVITSIESWRSIISTGIPMILVIFMGAWSDRTGNRKLCILLPIFGEFMVSLCNILSTYFFYEIPVELTMFLEVIFPAVTGGWVLVLMGVFSYISDITTDETRTFRVGLVNLCLSAGIPIGTAVSGILLKLLGYYGVFIISTSIYTLVFMYGYFYLKDRTKPGVDDTKEMEPFKVSDVISLTKETAEVAFKERKGNLRMKVILSLIVVSLIYGPDHGERNLTYMFVRYRLQWDAMKYSMYSTYGIAIHSLSCLFCISVFSRRWGLHDSMLCLISVASKCAGSIMIAFVQTDFQMFMVPLVEILNSTTFTCLRSMASKLVEKEEMGKMNSLFSLVETLAALVFDPAYSAMYFATLSAFTGAVFLFSASMTVPAMLLLIWFFWQHRKETRQKRLELIDGNEDAIEEIKKGRIPQMAKSV</sequence>
<evidence type="ECO:0000256" key="3">
    <source>
        <dbReference type="ARBA" id="ARBA00022989"/>
    </source>
</evidence>
<dbReference type="InterPro" id="IPR036259">
    <property type="entry name" value="MFS_trans_sf"/>
</dbReference>
<evidence type="ECO:0000256" key="5">
    <source>
        <dbReference type="SAM" id="MobiDB-lite"/>
    </source>
</evidence>
<dbReference type="PANTHER" id="PTHR23507">
    <property type="entry name" value="ZGC:174356"/>
    <property type="match status" value="1"/>
</dbReference>
<dbReference type="Proteomes" id="UP000823941">
    <property type="component" value="Chromosome 22"/>
</dbReference>
<keyword evidence="2 6" id="KW-0812">Transmembrane</keyword>
<feature type="transmembrane region" description="Helical" evidence="6">
    <location>
        <begin position="235"/>
        <end position="257"/>
    </location>
</feature>
<feature type="transmembrane region" description="Helical" evidence="6">
    <location>
        <begin position="302"/>
        <end position="318"/>
    </location>
</feature>
<keyword evidence="4 6" id="KW-0472">Membrane</keyword>
<evidence type="ECO:0000313" key="8">
    <source>
        <dbReference type="Proteomes" id="UP000823941"/>
    </source>
</evidence>
<gene>
    <name evidence="7" type="ORF">JYU34_016695</name>
</gene>
<evidence type="ECO:0008006" key="9">
    <source>
        <dbReference type="Google" id="ProtNLM"/>
    </source>
</evidence>
<protein>
    <recommendedName>
        <fullName evidence="9">Adenylate cyclase</fullName>
    </recommendedName>
</protein>
<name>A0ABQ7Q394_PLUXY</name>
<accession>A0ABQ7Q394</accession>
<evidence type="ECO:0000256" key="4">
    <source>
        <dbReference type="ARBA" id="ARBA00023136"/>
    </source>
</evidence>
<feature type="transmembrane region" description="Helical" evidence="6">
    <location>
        <begin position="371"/>
        <end position="390"/>
    </location>
</feature>
<feature type="transmembrane region" description="Helical" evidence="6">
    <location>
        <begin position="458"/>
        <end position="482"/>
    </location>
</feature>
<dbReference type="InterPro" id="IPR011701">
    <property type="entry name" value="MFS"/>
</dbReference>
<comment type="subcellular location">
    <subcellularLocation>
        <location evidence="1">Membrane</location>
        <topology evidence="1">Multi-pass membrane protein</topology>
    </subcellularLocation>
</comment>
<dbReference type="SUPFAM" id="SSF103473">
    <property type="entry name" value="MFS general substrate transporter"/>
    <property type="match status" value="1"/>
</dbReference>
<keyword evidence="3 6" id="KW-1133">Transmembrane helix</keyword>
<evidence type="ECO:0000313" key="7">
    <source>
        <dbReference type="EMBL" id="KAG7299698.1"/>
    </source>
</evidence>
<evidence type="ECO:0000256" key="6">
    <source>
        <dbReference type="SAM" id="Phobius"/>
    </source>
</evidence>
<dbReference type="EMBL" id="JAHIBW010000022">
    <property type="protein sequence ID" value="KAG7299698.1"/>
    <property type="molecule type" value="Genomic_DNA"/>
</dbReference>
<feature type="transmembrane region" description="Helical" evidence="6">
    <location>
        <begin position="142"/>
        <end position="163"/>
    </location>
</feature>
<dbReference type="Gene3D" id="1.20.1250.20">
    <property type="entry name" value="MFS general substrate transporter like domains"/>
    <property type="match status" value="1"/>
</dbReference>
<feature type="region of interest" description="Disordered" evidence="5">
    <location>
        <begin position="1"/>
        <end position="20"/>
    </location>
</feature>
<evidence type="ECO:0000256" key="1">
    <source>
        <dbReference type="ARBA" id="ARBA00004141"/>
    </source>
</evidence>
<feature type="transmembrane region" description="Helical" evidence="6">
    <location>
        <begin position="208"/>
        <end position="229"/>
    </location>
</feature>